<organism evidence="2 3">
    <name type="scientific">Solimonas aquatica</name>
    <dbReference type="NCBI Taxonomy" id="489703"/>
    <lineage>
        <taxon>Bacteria</taxon>
        <taxon>Pseudomonadati</taxon>
        <taxon>Pseudomonadota</taxon>
        <taxon>Gammaproteobacteria</taxon>
        <taxon>Nevskiales</taxon>
        <taxon>Nevskiaceae</taxon>
        <taxon>Solimonas</taxon>
    </lineage>
</organism>
<evidence type="ECO:0000313" key="2">
    <source>
        <dbReference type="EMBL" id="SEQ25808.1"/>
    </source>
</evidence>
<dbReference type="Pfam" id="PF13577">
    <property type="entry name" value="SnoaL_4"/>
    <property type="match status" value="1"/>
</dbReference>
<name>A0A1H9ELC9_9GAMM</name>
<sequence>MAAATLQTLLDQQALQALITAYAYAIDERDWDRLDAIFTSDAHIDYTAMGGIAGAYPEIRKWLPLALARFPGYMHLMGNCQFEISGDEASGKIACFNPMVLPMPDGGTDTMFLGLWYLDRYRRTAQGWRICERVERKSYAYNVPAALRL</sequence>
<protein>
    <submittedName>
        <fullName evidence="2">SnoaL-like domain-containing protein</fullName>
    </submittedName>
</protein>
<dbReference type="OrthoDB" id="2860904at2"/>
<dbReference type="SUPFAM" id="SSF54427">
    <property type="entry name" value="NTF2-like"/>
    <property type="match status" value="1"/>
</dbReference>
<dbReference type="AlphaFoldDB" id="A0A1H9ELC9"/>
<dbReference type="Proteomes" id="UP000199233">
    <property type="component" value="Unassembled WGS sequence"/>
</dbReference>
<dbReference type="Gene3D" id="3.10.450.50">
    <property type="match status" value="1"/>
</dbReference>
<dbReference type="RefSeq" id="WP_093284002.1">
    <property type="nucleotide sequence ID" value="NZ_FOFS01000005.1"/>
</dbReference>
<proteinExistence type="predicted"/>
<keyword evidence="3" id="KW-1185">Reference proteome</keyword>
<dbReference type="EMBL" id="FOFS01000005">
    <property type="protein sequence ID" value="SEQ25808.1"/>
    <property type="molecule type" value="Genomic_DNA"/>
</dbReference>
<accession>A0A1H9ELC9</accession>
<dbReference type="CDD" id="cd00531">
    <property type="entry name" value="NTF2_like"/>
    <property type="match status" value="1"/>
</dbReference>
<dbReference type="InterPro" id="IPR032710">
    <property type="entry name" value="NTF2-like_dom_sf"/>
</dbReference>
<feature type="domain" description="SnoaL-like" evidence="1">
    <location>
        <begin position="7"/>
        <end position="133"/>
    </location>
</feature>
<dbReference type="STRING" id="489703.SAMN04488038_10561"/>
<dbReference type="InterPro" id="IPR037401">
    <property type="entry name" value="SnoaL-like"/>
</dbReference>
<evidence type="ECO:0000313" key="3">
    <source>
        <dbReference type="Proteomes" id="UP000199233"/>
    </source>
</evidence>
<reference evidence="3" key="1">
    <citation type="submission" date="2016-10" db="EMBL/GenBank/DDBJ databases">
        <authorList>
            <person name="Varghese N."/>
            <person name="Submissions S."/>
        </authorList>
    </citation>
    <scope>NUCLEOTIDE SEQUENCE [LARGE SCALE GENOMIC DNA]</scope>
    <source>
        <strain evidence="3">DSM 25927</strain>
    </source>
</reference>
<evidence type="ECO:0000259" key="1">
    <source>
        <dbReference type="Pfam" id="PF13577"/>
    </source>
</evidence>
<gene>
    <name evidence="2" type="ORF">SAMN04488038_10561</name>
</gene>